<organism evidence="2">
    <name type="scientific">Anguilla anguilla</name>
    <name type="common">European freshwater eel</name>
    <name type="synonym">Muraena anguilla</name>
    <dbReference type="NCBI Taxonomy" id="7936"/>
    <lineage>
        <taxon>Eukaryota</taxon>
        <taxon>Metazoa</taxon>
        <taxon>Chordata</taxon>
        <taxon>Craniata</taxon>
        <taxon>Vertebrata</taxon>
        <taxon>Euteleostomi</taxon>
        <taxon>Actinopterygii</taxon>
        <taxon>Neopterygii</taxon>
        <taxon>Teleostei</taxon>
        <taxon>Anguilliformes</taxon>
        <taxon>Anguillidae</taxon>
        <taxon>Anguilla</taxon>
    </lineage>
</organism>
<reference evidence="2" key="2">
    <citation type="journal article" date="2015" name="Fish Shellfish Immunol.">
        <title>Early steps in the European eel (Anguilla anguilla)-Vibrio vulnificus interaction in the gills: Role of the RtxA13 toxin.</title>
        <authorList>
            <person name="Callol A."/>
            <person name="Pajuelo D."/>
            <person name="Ebbesson L."/>
            <person name="Teles M."/>
            <person name="MacKenzie S."/>
            <person name="Amaro C."/>
        </authorList>
    </citation>
    <scope>NUCLEOTIDE SEQUENCE</scope>
</reference>
<feature type="region of interest" description="Disordered" evidence="1">
    <location>
        <begin position="1"/>
        <end position="28"/>
    </location>
</feature>
<evidence type="ECO:0000313" key="2">
    <source>
        <dbReference type="EMBL" id="JAH30278.1"/>
    </source>
</evidence>
<evidence type="ECO:0000256" key="1">
    <source>
        <dbReference type="SAM" id="MobiDB-lite"/>
    </source>
</evidence>
<sequence>MAEGLLDGRTSPLRDRIQAERQRGKRRLDVGGKCKTYSRAIQKTAAVQSG</sequence>
<name>A0A0E9RPK4_ANGAN</name>
<dbReference type="AlphaFoldDB" id="A0A0E9RPK4"/>
<proteinExistence type="predicted"/>
<feature type="compositionally biased region" description="Basic and acidic residues" evidence="1">
    <location>
        <begin position="12"/>
        <end position="28"/>
    </location>
</feature>
<dbReference type="EMBL" id="GBXM01078299">
    <property type="protein sequence ID" value="JAH30278.1"/>
    <property type="molecule type" value="Transcribed_RNA"/>
</dbReference>
<reference evidence="2" key="1">
    <citation type="submission" date="2014-11" db="EMBL/GenBank/DDBJ databases">
        <authorList>
            <person name="Amaro Gonzalez C."/>
        </authorList>
    </citation>
    <scope>NUCLEOTIDE SEQUENCE</scope>
</reference>
<accession>A0A0E9RPK4</accession>
<protein>
    <submittedName>
        <fullName evidence="2">Uncharacterized protein</fullName>
    </submittedName>
</protein>